<dbReference type="Pfam" id="PF00172">
    <property type="entry name" value="Zn_clus"/>
    <property type="match status" value="1"/>
</dbReference>
<dbReference type="InterPro" id="IPR052783">
    <property type="entry name" value="Metabolic/Drug-Res_Regulator"/>
</dbReference>
<dbReference type="PROSITE" id="PS00463">
    <property type="entry name" value="ZN2_CY6_FUNGAL_1"/>
    <property type="match status" value="1"/>
</dbReference>
<dbReference type="GO" id="GO:0045944">
    <property type="term" value="P:positive regulation of transcription by RNA polymerase II"/>
    <property type="evidence" value="ECO:0007669"/>
    <property type="project" value="TreeGrafter"/>
</dbReference>
<dbReference type="CDD" id="cd00067">
    <property type="entry name" value="GAL4"/>
    <property type="match status" value="1"/>
</dbReference>
<name>A0AAN6XNL3_9PEZI</name>
<dbReference type="SUPFAM" id="SSF57701">
    <property type="entry name" value="Zn2/Cys6 DNA-binding domain"/>
    <property type="match status" value="1"/>
</dbReference>
<reference evidence="5" key="1">
    <citation type="journal article" date="2023" name="Mol. Phylogenet. Evol.">
        <title>Genome-scale phylogeny and comparative genomics of the fungal order Sordariales.</title>
        <authorList>
            <person name="Hensen N."/>
            <person name="Bonometti L."/>
            <person name="Westerberg I."/>
            <person name="Brannstrom I.O."/>
            <person name="Guillou S."/>
            <person name="Cros-Aarteil S."/>
            <person name="Calhoun S."/>
            <person name="Haridas S."/>
            <person name="Kuo A."/>
            <person name="Mondo S."/>
            <person name="Pangilinan J."/>
            <person name="Riley R."/>
            <person name="LaButti K."/>
            <person name="Andreopoulos B."/>
            <person name="Lipzen A."/>
            <person name="Chen C."/>
            <person name="Yan M."/>
            <person name="Daum C."/>
            <person name="Ng V."/>
            <person name="Clum A."/>
            <person name="Steindorff A."/>
            <person name="Ohm R.A."/>
            <person name="Martin F."/>
            <person name="Silar P."/>
            <person name="Natvig D.O."/>
            <person name="Lalanne C."/>
            <person name="Gautier V."/>
            <person name="Ament-Velasquez S.L."/>
            <person name="Kruys A."/>
            <person name="Hutchinson M.I."/>
            <person name="Powell A.J."/>
            <person name="Barry K."/>
            <person name="Miller A.N."/>
            <person name="Grigoriev I.V."/>
            <person name="Debuchy R."/>
            <person name="Gladieux P."/>
            <person name="Hiltunen Thoren M."/>
            <person name="Johannesson H."/>
        </authorList>
    </citation>
    <scope>NUCLEOTIDE SEQUENCE</scope>
    <source>
        <strain evidence="5">CBS 315.58</strain>
    </source>
</reference>
<dbReference type="PANTHER" id="PTHR47655">
    <property type="entry name" value="QUINIC ACID UTILIZATION ACTIVATOR"/>
    <property type="match status" value="1"/>
</dbReference>
<reference evidence="5" key="2">
    <citation type="submission" date="2023-05" db="EMBL/GenBank/DDBJ databases">
        <authorList>
            <consortium name="Lawrence Berkeley National Laboratory"/>
            <person name="Steindorff A."/>
            <person name="Hensen N."/>
            <person name="Bonometti L."/>
            <person name="Westerberg I."/>
            <person name="Brannstrom I.O."/>
            <person name="Guillou S."/>
            <person name="Cros-Aarteil S."/>
            <person name="Calhoun S."/>
            <person name="Haridas S."/>
            <person name="Kuo A."/>
            <person name="Mondo S."/>
            <person name="Pangilinan J."/>
            <person name="Riley R."/>
            <person name="Labutti K."/>
            <person name="Andreopoulos B."/>
            <person name="Lipzen A."/>
            <person name="Chen C."/>
            <person name="Yanf M."/>
            <person name="Daum C."/>
            <person name="Ng V."/>
            <person name="Clum A."/>
            <person name="Ohm R."/>
            <person name="Martin F."/>
            <person name="Silar P."/>
            <person name="Natvig D."/>
            <person name="Lalanne C."/>
            <person name="Gautier V."/>
            <person name="Ament-Velasquez S.L."/>
            <person name="Kruys A."/>
            <person name="Hutchinson M.I."/>
            <person name="Powell A.J."/>
            <person name="Barry K."/>
            <person name="Miller A.N."/>
            <person name="Grigoriev I.V."/>
            <person name="Debuchy R."/>
            <person name="Gladieux P."/>
            <person name="Thoren M.H."/>
            <person name="Johannesson H."/>
        </authorList>
    </citation>
    <scope>NUCLEOTIDE SEQUENCE</scope>
    <source>
        <strain evidence="5">CBS 315.58</strain>
    </source>
</reference>
<dbReference type="InterPro" id="IPR001138">
    <property type="entry name" value="Zn2Cys6_DnaBD"/>
</dbReference>
<evidence type="ECO:0000313" key="6">
    <source>
        <dbReference type="Proteomes" id="UP001303160"/>
    </source>
</evidence>
<organism evidence="5 6">
    <name type="scientific">Triangularia verruculosa</name>
    <dbReference type="NCBI Taxonomy" id="2587418"/>
    <lineage>
        <taxon>Eukaryota</taxon>
        <taxon>Fungi</taxon>
        <taxon>Dikarya</taxon>
        <taxon>Ascomycota</taxon>
        <taxon>Pezizomycotina</taxon>
        <taxon>Sordariomycetes</taxon>
        <taxon>Sordariomycetidae</taxon>
        <taxon>Sordariales</taxon>
        <taxon>Podosporaceae</taxon>
        <taxon>Triangularia</taxon>
    </lineage>
</organism>
<feature type="compositionally biased region" description="Basic and acidic residues" evidence="3">
    <location>
        <begin position="1"/>
        <end position="11"/>
    </location>
</feature>
<keyword evidence="1" id="KW-0479">Metal-binding</keyword>
<evidence type="ECO:0000256" key="1">
    <source>
        <dbReference type="ARBA" id="ARBA00022723"/>
    </source>
</evidence>
<dbReference type="Gene3D" id="4.10.240.10">
    <property type="entry name" value="Zn(2)-C6 fungal-type DNA-binding domain"/>
    <property type="match status" value="1"/>
</dbReference>
<feature type="domain" description="Zn(2)-C6 fungal-type" evidence="4">
    <location>
        <begin position="48"/>
        <end position="78"/>
    </location>
</feature>
<keyword evidence="2" id="KW-0539">Nucleus</keyword>
<dbReference type="PROSITE" id="PS50048">
    <property type="entry name" value="ZN2_CY6_FUNGAL_2"/>
    <property type="match status" value="1"/>
</dbReference>
<protein>
    <submittedName>
        <fullName evidence="5">Quinic acid utilization activator</fullName>
    </submittedName>
</protein>
<dbReference type="AlphaFoldDB" id="A0AAN6XNL3"/>
<dbReference type="InterPro" id="IPR007219">
    <property type="entry name" value="XnlR_reg_dom"/>
</dbReference>
<dbReference type="Pfam" id="PF04082">
    <property type="entry name" value="Fungal_trans"/>
    <property type="match status" value="1"/>
</dbReference>
<evidence type="ECO:0000259" key="4">
    <source>
        <dbReference type="PROSITE" id="PS50048"/>
    </source>
</evidence>
<dbReference type="GO" id="GO:0003677">
    <property type="term" value="F:DNA binding"/>
    <property type="evidence" value="ECO:0007669"/>
    <property type="project" value="InterPro"/>
</dbReference>
<sequence length="765" mass="82796">MGSKRNIRETEGLSSIAPATPDPASLHPTSGHQVAPVSAAKRQRVSRACDQCRAAREKCDGVQPQCFPCISQTRACTYNVSPKKRGVQTGYIRTLELTLGWIFENVTGAEDALGSALAREGSQAQAAVTGKDASGATRLHKKWGRSRVHKAIDRLLSGGATPVLDLDEASPSVDANDTDGLVDVGKNIAPEPPDAAPNSAHGPHLATLPDHVIPDAQNLRTMSQNYSPGPSLNTPIRIKLPPEHWRLLDIYFSYTHNWLPILEKQALFQTSYRYSKEGLLLVPTNPSSAAHAELWAVLALASFQSTASSQSSPGDTGGTTISHAQIYNTARGLIPSECEAFQINHARALLLLTLVNMARGNSTDASLLLGSAIRILLSLHAGQAASDISPIRAALMSCFMLETVLSVAYNQLPHLRAEDLASFPPLPESGLDQWEPWAPCEDFGSKTVDFRSSRSPSFCITTFNQLYTILLVVSQEVSERRRGAATESHRSSFAAQLQQTLSSETPFGDFVASRDCQSSSVPTAYIIRILYLWATIRVSGFSSGSSISLLTETLERYEELFNTFTIPPLLLTCIRSLANEEFLAASGEQDREQSTRLAQRYSVSEPANRSISVRAASQCIPMTTNQPNMEREQNDRVSPALSSVVSGSGLAPLSITTSSLYGAGHPRRMSSTYDQQFHHPPATGNLHGGFGPVMSYGVPNVGVDMQHSHPPIGYGGPDYDALLDDMAATDCTDSIEVDPQFMLNLGYGPGCDTTEIFRSRFNGYE</sequence>
<evidence type="ECO:0000256" key="3">
    <source>
        <dbReference type="SAM" id="MobiDB-lite"/>
    </source>
</evidence>
<dbReference type="PANTHER" id="PTHR47655:SF2">
    <property type="entry name" value="QUINIC ACID UTILIZATION ACTIVATOR"/>
    <property type="match status" value="1"/>
</dbReference>
<proteinExistence type="predicted"/>
<feature type="non-terminal residue" evidence="5">
    <location>
        <position position="765"/>
    </location>
</feature>
<keyword evidence="6" id="KW-1185">Reference proteome</keyword>
<feature type="region of interest" description="Disordered" evidence="3">
    <location>
        <begin position="1"/>
        <end position="40"/>
    </location>
</feature>
<evidence type="ECO:0000313" key="5">
    <source>
        <dbReference type="EMBL" id="KAK4201752.1"/>
    </source>
</evidence>
<gene>
    <name evidence="5" type="ORF">QBC40DRAFT_197902</name>
</gene>
<dbReference type="CDD" id="cd12148">
    <property type="entry name" value="fungal_TF_MHR"/>
    <property type="match status" value="1"/>
</dbReference>
<dbReference type="GO" id="GO:0006351">
    <property type="term" value="P:DNA-templated transcription"/>
    <property type="evidence" value="ECO:0007669"/>
    <property type="project" value="InterPro"/>
</dbReference>
<comment type="caution">
    <text evidence="5">The sequence shown here is derived from an EMBL/GenBank/DDBJ whole genome shotgun (WGS) entry which is preliminary data.</text>
</comment>
<evidence type="ECO:0000256" key="2">
    <source>
        <dbReference type="ARBA" id="ARBA00023242"/>
    </source>
</evidence>
<dbReference type="GO" id="GO:0008270">
    <property type="term" value="F:zinc ion binding"/>
    <property type="evidence" value="ECO:0007669"/>
    <property type="project" value="InterPro"/>
</dbReference>
<dbReference type="SMART" id="SM00066">
    <property type="entry name" value="GAL4"/>
    <property type="match status" value="1"/>
</dbReference>
<accession>A0AAN6XNL3</accession>
<dbReference type="Proteomes" id="UP001303160">
    <property type="component" value="Unassembled WGS sequence"/>
</dbReference>
<dbReference type="GO" id="GO:0000981">
    <property type="term" value="F:DNA-binding transcription factor activity, RNA polymerase II-specific"/>
    <property type="evidence" value="ECO:0007669"/>
    <property type="project" value="InterPro"/>
</dbReference>
<dbReference type="InterPro" id="IPR036864">
    <property type="entry name" value="Zn2-C6_fun-type_DNA-bd_sf"/>
</dbReference>
<dbReference type="EMBL" id="MU863904">
    <property type="protein sequence ID" value="KAK4201752.1"/>
    <property type="molecule type" value="Genomic_DNA"/>
</dbReference>